<sequence length="374" mass="40905">MAEFRHSHGSEIYALRACYGDDAEDLVAIGGAHSVEVLLITSHSCKTIACFHLGTRVTSLTWSSRSSSPSFADDWSIELAAAGADHRLYLLSKSFDDEEDVFVFGGGLTGHHGKINDMTFCGGQSEDSFRYIATVSDDKMLMIWNLNPPATAISPRLSMTEGSSSTSSRPQPTAYAITFLHPLATVSSHPTTNKELLVSDCHGSIFLTDWQADPDANEQDSWRNSSVIELVEPRALSSSMYGFTTRWSGSVAWRRDKAEIVGAAFGSRFAIWDLTDLRGGKPYVMGTTFPEGGHQFRWCPTLSDYFAVSCNSPTKGAVIHLHNMSYIHAQPVVFNVGPRPLFVRTFDFMASRGVVPRIAAAVGRDVIVFSIGVD</sequence>
<proteinExistence type="predicted"/>
<dbReference type="PANTHER" id="PTHR22806:SF0">
    <property type="entry name" value="NUCLEOPORIN NUP37"/>
    <property type="match status" value="1"/>
</dbReference>
<dbReference type="EMBL" id="LUGG01000004">
    <property type="protein sequence ID" value="OBZ75753.1"/>
    <property type="molecule type" value="Genomic_DNA"/>
</dbReference>
<dbReference type="OMA" id="HGKVNDM"/>
<evidence type="ECO:0000313" key="1">
    <source>
        <dbReference type="EMBL" id="OBZ75753.1"/>
    </source>
</evidence>
<dbReference type="STRING" id="5627.A0A1C7MFU0"/>
<dbReference type="OrthoDB" id="340259at2759"/>
<dbReference type="InterPro" id="IPR037626">
    <property type="entry name" value="NUP37"/>
</dbReference>
<dbReference type="Gene3D" id="2.130.10.10">
    <property type="entry name" value="YVTN repeat-like/Quinoprotein amine dehydrogenase"/>
    <property type="match status" value="1"/>
</dbReference>
<protein>
    <submittedName>
        <fullName evidence="1">Nucleoporin Nup37</fullName>
    </submittedName>
</protein>
<comment type="caution">
    <text evidence="1">The sequence shown here is derived from an EMBL/GenBank/DDBJ whole genome shotgun (WGS) entry which is preliminary data.</text>
</comment>
<dbReference type="SUPFAM" id="SSF50978">
    <property type="entry name" value="WD40 repeat-like"/>
    <property type="match status" value="1"/>
</dbReference>
<dbReference type="InterPro" id="IPR015943">
    <property type="entry name" value="WD40/YVTN_repeat-like_dom_sf"/>
</dbReference>
<name>A0A1C7MFU0_GRIFR</name>
<organism evidence="1 2">
    <name type="scientific">Grifola frondosa</name>
    <name type="common">Maitake</name>
    <name type="synonym">Polyporus frondosus</name>
    <dbReference type="NCBI Taxonomy" id="5627"/>
    <lineage>
        <taxon>Eukaryota</taxon>
        <taxon>Fungi</taxon>
        <taxon>Dikarya</taxon>
        <taxon>Basidiomycota</taxon>
        <taxon>Agaricomycotina</taxon>
        <taxon>Agaricomycetes</taxon>
        <taxon>Polyporales</taxon>
        <taxon>Grifolaceae</taxon>
        <taxon>Grifola</taxon>
    </lineage>
</organism>
<dbReference type="InterPro" id="IPR036322">
    <property type="entry name" value="WD40_repeat_dom_sf"/>
</dbReference>
<dbReference type="PROSITE" id="PS00678">
    <property type="entry name" value="WD_REPEATS_1"/>
    <property type="match status" value="1"/>
</dbReference>
<reference evidence="1 2" key="1">
    <citation type="submission" date="2016-03" db="EMBL/GenBank/DDBJ databases">
        <title>Whole genome sequencing of Grifola frondosa 9006-11.</title>
        <authorList>
            <person name="Min B."/>
            <person name="Park H."/>
            <person name="Kim J.-G."/>
            <person name="Cho H."/>
            <person name="Oh Y.-L."/>
            <person name="Kong W.-S."/>
            <person name="Choi I.-G."/>
        </authorList>
    </citation>
    <scope>NUCLEOTIDE SEQUENCE [LARGE SCALE GENOMIC DNA]</scope>
    <source>
        <strain evidence="1 2">9006-11</strain>
    </source>
</reference>
<dbReference type="Proteomes" id="UP000092993">
    <property type="component" value="Unassembled WGS sequence"/>
</dbReference>
<keyword evidence="2" id="KW-1185">Reference proteome</keyword>
<dbReference type="AlphaFoldDB" id="A0A1C7MFU0"/>
<dbReference type="InterPro" id="IPR019775">
    <property type="entry name" value="WD40_repeat_CS"/>
</dbReference>
<dbReference type="GO" id="GO:0031080">
    <property type="term" value="C:nuclear pore outer ring"/>
    <property type="evidence" value="ECO:0007669"/>
    <property type="project" value="InterPro"/>
</dbReference>
<dbReference type="PANTHER" id="PTHR22806">
    <property type="entry name" value="NUCLEOPORIN NUP37 P37 -RELATED"/>
    <property type="match status" value="1"/>
</dbReference>
<evidence type="ECO:0000313" key="2">
    <source>
        <dbReference type="Proteomes" id="UP000092993"/>
    </source>
</evidence>
<accession>A0A1C7MFU0</accession>
<gene>
    <name evidence="1" type="primary">Nup37</name>
    <name evidence="1" type="ORF">A0H81_04677</name>
</gene>